<dbReference type="HOGENOM" id="CLU_2994316_0_0_11"/>
<gene>
    <name evidence="1" type="ORF">HMPREF0762_01350</name>
</gene>
<dbReference type="AlphaFoldDB" id="D0WHN3"/>
<organism evidence="1 2">
    <name type="scientific">Slackia exigua (strain ATCC 700122 / DSM 15923 / CIP 105133 / JCM 11022 / KCTC 5966 / S-7)</name>
    <dbReference type="NCBI Taxonomy" id="649764"/>
    <lineage>
        <taxon>Bacteria</taxon>
        <taxon>Bacillati</taxon>
        <taxon>Actinomycetota</taxon>
        <taxon>Coriobacteriia</taxon>
        <taxon>Eggerthellales</taxon>
        <taxon>Eggerthellaceae</taxon>
        <taxon>Slackia</taxon>
    </lineage>
</organism>
<proteinExistence type="predicted"/>
<evidence type="ECO:0000313" key="2">
    <source>
        <dbReference type="Proteomes" id="UP000006001"/>
    </source>
</evidence>
<protein>
    <submittedName>
        <fullName evidence="1">Uncharacterized protein</fullName>
    </submittedName>
</protein>
<accession>D0WHN3</accession>
<comment type="caution">
    <text evidence="1">The sequence shown here is derived from an EMBL/GenBank/DDBJ whole genome shotgun (WGS) entry which is preliminary data.</text>
</comment>
<dbReference type="STRING" id="649764.HMPREF0762_01350"/>
<name>D0WHN3_SLAES</name>
<reference evidence="1" key="1">
    <citation type="submission" date="2009-10" db="EMBL/GenBank/DDBJ databases">
        <authorList>
            <person name="Weinstock G."/>
            <person name="Sodergren E."/>
            <person name="Clifton S."/>
            <person name="Fulton L."/>
            <person name="Fulton B."/>
            <person name="Courtney L."/>
            <person name="Fronick C."/>
            <person name="Harrison M."/>
            <person name="Strong C."/>
            <person name="Farmer C."/>
            <person name="Delahaunty K."/>
            <person name="Markovic C."/>
            <person name="Hall O."/>
            <person name="Minx P."/>
            <person name="Tomlinson C."/>
            <person name="Mitreva M."/>
            <person name="Nelson J."/>
            <person name="Hou S."/>
            <person name="Wollam A."/>
            <person name="Pepin K.H."/>
            <person name="Johnson M."/>
            <person name="Bhonagiri V."/>
            <person name="Nash W.E."/>
            <person name="Warren W."/>
            <person name="Chinwalla A."/>
            <person name="Mardis E.R."/>
            <person name="Wilson R.K."/>
        </authorList>
    </citation>
    <scope>NUCLEOTIDE SEQUENCE [LARGE SCALE GENOMIC DNA]</scope>
    <source>
        <strain evidence="1">ATCC 700122</strain>
    </source>
</reference>
<keyword evidence="2" id="KW-1185">Reference proteome</keyword>
<dbReference type="Proteomes" id="UP000006001">
    <property type="component" value="Unassembled WGS sequence"/>
</dbReference>
<dbReference type="EMBL" id="ACUX02000008">
    <property type="protein sequence ID" value="EEZ60975.1"/>
    <property type="molecule type" value="Genomic_DNA"/>
</dbReference>
<sequence length="57" mass="6327">MRAASFFDQASTVCNLGSIQTYGARIRQHLISREASDRTCFASVCTFLTEAKRISLP</sequence>
<evidence type="ECO:0000313" key="1">
    <source>
        <dbReference type="EMBL" id="EEZ60975.1"/>
    </source>
</evidence>